<dbReference type="InterPro" id="IPR020045">
    <property type="entry name" value="DNA_polI_H3TH"/>
</dbReference>
<evidence type="ECO:0000259" key="5">
    <source>
        <dbReference type="SMART" id="SM00475"/>
    </source>
</evidence>
<dbReference type="Gene3D" id="3.40.50.1010">
    <property type="entry name" value="5'-nuclease"/>
    <property type="match status" value="2"/>
</dbReference>
<sequence length="1438" mass="153076">MATSTWSSIRNRDHSSLTDISCTARGRKSVTAELEIALTETNEDITPTTKKKRSNRSVKNAAAKDGGNKVEDDTTCTNSDACVPLPASNTAAPTTSSRQTLQNHDSPLLMSAPVLSGNMKAVHDGYADSAAAPVVAQSAGSTHNIPLDKKPLLLLIDGHNLAFRHFYAMSRTPQKSLTTTKSGIPTSITSGCIKTLLAAVKALKPAAVAVVFDYIDRRRSARNLMGDDDKQQGVSSFRFHMWEQLDPVLQAAEKGLLDQAAVARCMERVRAVVAKKGQDSSGMERVRAVVEKGRDSDNNSRDGITQDDDRLSVGTVVGIHCSRRSQDISIATDITNIISRGILSSSNSISRSPLISPRTFQEAATEQGRVDPSASRSAVLSSCADNNTTPIMTNLSTTATSLWSFSDSSPAAASQHLVLSSSAQEKEYTEMVLYLGQKLSEAMLAEGILSFPLTSEDGTSGVATADSPVEVEDAVMTSTSELHQYLHHCSLSLKTPTLIRKDTQYKKGRLQTPSAFHPDMENLIRVLHALRIPCISHPLMEADDLLAGLSRDAVFEGFEVKILSGDKDMFQLVDTALGISVLYPLSGGVAAQQAATKEAGRPLIAGSLRDMDEGAVEAVLGVPPCMVRDFKALLGDASDSIPGVAGMGMKGAKSVLEKANGDLDQLYFSDAASCDADHSFDHCGVVVVLYVECRLTGSETKRLEKGRASAYFSRLMCSFGFGLYSMLPSMPNVQSLTLKGFQMSHVVSLMEELELKKAGSEVKVCQDLLGGEVAMPGYQPLPPPIWDSSEAGKEQLEAAKLEAARLTTSNASAMSSSSSRASPKKVIKSKTQQEETGVFHPQPADTAKGHGTTTNASTQLQLLDEPSTASPPVGHRPTADHNDYGKEQLTTSCDESCTSRAAVATAESKDEVSNNIENEQLPSAAKGSDVVLPAAGHNRTIRTSGPSELMMMSPAVSSALSIINFTNLTSFFPKVHSVRVLQLSTLSQLSDVVQQIWANCCSNKRSSSHLLGHMLSLSLSMKQAEIYAAKGQQSATMSLGMCWSERNVPLSATLPGTAGSVPDGTAASSFSTSSGRGRSIDADVADGQVTSYSLAGVGRALVVAVMDVVLGDQHHSFKPLSSGSLPAGIANDIAEAATASTTVLQLDDVIGLLTPLLTSPQVPKVLHGSKEWHSLLMMKHYDQKLPLVPGGRTKQVVIISESNAIDSASMRGPEPGLMMGGKDAVAPTTAIEGQQPQLLESSLDCTMTASSSRQCSVSSVMSDSLLAGVQMDTQLAAYLLDPDKVSKDNSFKGMLTSIMSSVGSSIESVLDHDLRALLLSQCEAAGSETAGAEAGDNELLEVTQLLLLGEALQMWMQHHAPNTWTLLQSVEIPLQIETDIYAEAGEPFGLSRVSELQRILYEKLRLPTSGVKQLKSGGYSTNEEVRPSLDGDDEACLM</sequence>
<dbReference type="STRING" id="1157962.A0A250XT74"/>
<dbReference type="Proteomes" id="UP000232323">
    <property type="component" value="Unassembled WGS sequence"/>
</dbReference>
<dbReference type="SMART" id="SM00475">
    <property type="entry name" value="53EXOc"/>
    <property type="match status" value="1"/>
</dbReference>
<dbReference type="EMBL" id="BEGY01000230">
    <property type="protein sequence ID" value="GAX86122.1"/>
    <property type="molecule type" value="Genomic_DNA"/>
</dbReference>
<dbReference type="SUPFAM" id="SSF47807">
    <property type="entry name" value="5' to 3' exonuclease, C-terminal subdomain"/>
    <property type="match status" value="1"/>
</dbReference>
<feature type="compositionally biased region" description="Polar residues" evidence="4">
    <location>
        <begin position="851"/>
        <end position="861"/>
    </location>
</feature>
<dbReference type="GO" id="GO:0033567">
    <property type="term" value="P:DNA replication, Okazaki fragment processing"/>
    <property type="evidence" value="ECO:0007669"/>
    <property type="project" value="InterPro"/>
</dbReference>
<evidence type="ECO:0000256" key="2">
    <source>
        <dbReference type="ARBA" id="ARBA00022801"/>
    </source>
</evidence>
<dbReference type="Pfam" id="PF02739">
    <property type="entry name" value="5_3_exonuc_N"/>
    <property type="match status" value="2"/>
</dbReference>
<dbReference type="PANTHER" id="PTHR42646">
    <property type="entry name" value="FLAP ENDONUCLEASE XNI"/>
    <property type="match status" value="1"/>
</dbReference>
<dbReference type="InterPro" id="IPR002421">
    <property type="entry name" value="5-3_exonuclease"/>
</dbReference>
<reference evidence="6 7" key="1">
    <citation type="submission" date="2017-08" db="EMBL/GenBank/DDBJ databases">
        <title>Acidophilic green algal genome provides insights into adaptation to an acidic environment.</title>
        <authorList>
            <person name="Hirooka S."/>
            <person name="Hirose Y."/>
            <person name="Kanesaki Y."/>
            <person name="Higuchi S."/>
            <person name="Fujiwara T."/>
            <person name="Onuma R."/>
            <person name="Era A."/>
            <person name="Ohbayashi R."/>
            <person name="Uzuka A."/>
            <person name="Nozaki H."/>
            <person name="Yoshikawa H."/>
            <person name="Miyagishima S.Y."/>
        </authorList>
    </citation>
    <scope>NUCLEOTIDE SEQUENCE [LARGE SCALE GENOMIC DNA]</scope>
    <source>
        <strain evidence="6 7">NIES-2499</strain>
    </source>
</reference>
<protein>
    <recommendedName>
        <fullName evidence="5">5'-3' exonuclease domain-containing protein</fullName>
    </recommendedName>
</protein>
<dbReference type="InterPro" id="IPR036279">
    <property type="entry name" value="5-3_exonuclease_C_sf"/>
</dbReference>
<dbReference type="SMART" id="SM00279">
    <property type="entry name" value="HhH2"/>
    <property type="match status" value="1"/>
</dbReference>
<feature type="region of interest" description="Disordered" evidence="4">
    <location>
        <begin position="808"/>
        <end position="886"/>
    </location>
</feature>
<feature type="domain" description="5'-3' exonuclease" evidence="5">
    <location>
        <begin position="149"/>
        <end position="739"/>
    </location>
</feature>
<keyword evidence="7" id="KW-1185">Reference proteome</keyword>
<evidence type="ECO:0000256" key="4">
    <source>
        <dbReference type="SAM" id="MobiDB-lite"/>
    </source>
</evidence>
<dbReference type="PANTHER" id="PTHR42646:SF2">
    <property type="entry name" value="5'-3' EXONUCLEASE FAMILY PROTEIN"/>
    <property type="match status" value="1"/>
</dbReference>
<evidence type="ECO:0000313" key="6">
    <source>
        <dbReference type="EMBL" id="GAX86122.1"/>
    </source>
</evidence>
<feature type="compositionally biased region" description="Low complexity" evidence="4">
    <location>
        <begin position="809"/>
        <end position="821"/>
    </location>
</feature>
<feature type="region of interest" description="Disordered" evidence="4">
    <location>
        <begin position="45"/>
        <end position="79"/>
    </location>
</feature>
<dbReference type="Gene3D" id="1.10.150.20">
    <property type="entry name" value="5' to 3' exonuclease, C-terminal subdomain"/>
    <property type="match status" value="1"/>
</dbReference>
<keyword evidence="3" id="KW-0238">DNA-binding</keyword>
<feature type="compositionally biased region" description="Basic and acidic residues" evidence="4">
    <location>
        <begin position="877"/>
        <end position="886"/>
    </location>
</feature>
<dbReference type="InterPro" id="IPR008918">
    <property type="entry name" value="HhH2"/>
</dbReference>
<dbReference type="InterPro" id="IPR029060">
    <property type="entry name" value="PIN-like_dom_sf"/>
</dbReference>
<gene>
    <name evidence="6" type="ORF">CEUSTIGMA_g13535.t1</name>
</gene>
<dbReference type="GO" id="GO:0017108">
    <property type="term" value="F:5'-flap endonuclease activity"/>
    <property type="evidence" value="ECO:0007669"/>
    <property type="project" value="InterPro"/>
</dbReference>
<dbReference type="GO" id="GO:0008409">
    <property type="term" value="F:5'-3' exonuclease activity"/>
    <property type="evidence" value="ECO:0007669"/>
    <property type="project" value="InterPro"/>
</dbReference>
<dbReference type="InterPro" id="IPR020046">
    <property type="entry name" value="5-3_exonucl_a-hlix_arch_N"/>
</dbReference>
<evidence type="ECO:0000313" key="7">
    <source>
        <dbReference type="Proteomes" id="UP000232323"/>
    </source>
</evidence>
<keyword evidence="1" id="KW-0540">Nuclease</keyword>
<comment type="caution">
    <text evidence="6">The sequence shown here is derived from an EMBL/GenBank/DDBJ whole genome shotgun (WGS) entry which is preliminary data.</text>
</comment>
<feature type="region of interest" description="Disordered" evidence="4">
    <location>
        <begin position="1415"/>
        <end position="1438"/>
    </location>
</feature>
<organism evidence="6 7">
    <name type="scientific">Chlamydomonas eustigma</name>
    <dbReference type="NCBI Taxonomy" id="1157962"/>
    <lineage>
        <taxon>Eukaryota</taxon>
        <taxon>Viridiplantae</taxon>
        <taxon>Chlorophyta</taxon>
        <taxon>core chlorophytes</taxon>
        <taxon>Chlorophyceae</taxon>
        <taxon>CS clade</taxon>
        <taxon>Chlamydomonadales</taxon>
        <taxon>Chlamydomonadaceae</taxon>
        <taxon>Chlamydomonas</taxon>
    </lineage>
</organism>
<dbReference type="OrthoDB" id="275278at2759"/>
<name>A0A250XT74_9CHLO</name>
<dbReference type="CDD" id="cd09859">
    <property type="entry name" value="PIN_53EXO"/>
    <property type="match status" value="1"/>
</dbReference>
<dbReference type="InterPro" id="IPR038969">
    <property type="entry name" value="FEN"/>
</dbReference>
<evidence type="ECO:0000256" key="1">
    <source>
        <dbReference type="ARBA" id="ARBA00022722"/>
    </source>
</evidence>
<proteinExistence type="predicted"/>
<evidence type="ECO:0000256" key="3">
    <source>
        <dbReference type="ARBA" id="ARBA00023125"/>
    </source>
</evidence>
<dbReference type="Gene3D" id="1.20.1060.10">
    <property type="entry name" value="Taq DNA Polymerase, Chain T, domain 4"/>
    <property type="match status" value="1"/>
</dbReference>
<accession>A0A250XT74</accession>
<keyword evidence="2" id="KW-0378">Hydrolase</keyword>
<dbReference type="GO" id="GO:0003677">
    <property type="term" value="F:DNA binding"/>
    <property type="evidence" value="ECO:0007669"/>
    <property type="project" value="UniProtKB-KW"/>
</dbReference>
<dbReference type="SUPFAM" id="SSF88723">
    <property type="entry name" value="PIN domain-like"/>
    <property type="match status" value="2"/>
</dbReference>
<dbReference type="CDD" id="cd09898">
    <property type="entry name" value="H3TH_53EXO"/>
    <property type="match status" value="1"/>
</dbReference>